<reference evidence="1" key="2">
    <citation type="journal article" date="2023" name="Science">
        <title>Genomic signatures of disease resistance in endangered staghorn corals.</title>
        <authorList>
            <person name="Vollmer S.V."/>
            <person name="Selwyn J.D."/>
            <person name="Despard B.A."/>
            <person name="Roesel C.L."/>
        </authorList>
    </citation>
    <scope>NUCLEOTIDE SEQUENCE</scope>
    <source>
        <strain evidence="1">K2</strain>
    </source>
</reference>
<dbReference type="EMBL" id="JARQWQ010000025">
    <property type="protein sequence ID" value="KAK2563436.1"/>
    <property type="molecule type" value="Genomic_DNA"/>
</dbReference>
<sequence>MSLISFQPDHSFHENLVKCIAGRPQTGSEMADPGGAIDIVARVVIPRVLMQVQHWNERPQHRAFYDHVWTRIGKIIRDVD</sequence>
<evidence type="ECO:0000313" key="2">
    <source>
        <dbReference type="Proteomes" id="UP001249851"/>
    </source>
</evidence>
<organism evidence="1 2">
    <name type="scientific">Acropora cervicornis</name>
    <name type="common">Staghorn coral</name>
    <dbReference type="NCBI Taxonomy" id="6130"/>
    <lineage>
        <taxon>Eukaryota</taxon>
        <taxon>Metazoa</taxon>
        <taxon>Cnidaria</taxon>
        <taxon>Anthozoa</taxon>
        <taxon>Hexacorallia</taxon>
        <taxon>Scleractinia</taxon>
        <taxon>Astrocoeniina</taxon>
        <taxon>Acroporidae</taxon>
        <taxon>Acropora</taxon>
    </lineage>
</organism>
<proteinExistence type="predicted"/>
<comment type="caution">
    <text evidence="1">The sequence shown here is derived from an EMBL/GenBank/DDBJ whole genome shotgun (WGS) entry which is preliminary data.</text>
</comment>
<evidence type="ECO:0000313" key="1">
    <source>
        <dbReference type="EMBL" id="KAK2563436.1"/>
    </source>
</evidence>
<gene>
    <name evidence="1" type="ORF">P5673_013139</name>
</gene>
<dbReference type="AlphaFoldDB" id="A0AAD9QM23"/>
<dbReference type="Proteomes" id="UP001249851">
    <property type="component" value="Unassembled WGS sequence"/>
</dbReference>
<reference evidence="1" key="1">
    <citation type="journal article" date="2023" name="G3 (Bethesda)">
        <title>Whole genome assembly and annotation of the endangered Caribbean coral Acropora cervicornis.</title>
        <authorList>
            <person name="Selwyn J.D."/>
            <person name="Vollmer S.V."/>
        </authorList>
    </citation>
    <scope>NUCLEOTIDE SEQUENCE</scope>
    <source>
        <strain evidence="1">K2</strain>
    </source>
</reference>
<accession>A0AAD9QM23</accession>
<keyword evidence="2" id="KW-1185">Reference proteome</keyword>
<protein>
    <submittedName>
        <fullName evidence="1">Uncharacterized protein</fullName>
    </submittedName>
</protein>
<name>A0AAD9QM23_ACRCE</name>